<keyword evidence="3 7" id="KW-0812">Transmembrane</keyword>
<dbReference type="InterPro" id="IPR020846">
    <property type="entry name" value="MFS_dom"/>
</dbReference>
<evidence type="ECO:0000256" key="2">
    <source>
        <dbReference type="ARBA" id="ARBA00007520"/>
    </source>
</evidence>
<dbReference type="Pfam" id="PF07690">
    <property type="entry name" value="MFS_1"/>
    <property type="match status" value="1"/>
</dbReference>
<dbReference type="SUPFAM" id="SSF103473">
    <property type="entry name" value="MFS general substrate transporter"/>
    <property type="match status" value="1"/>
</dbReference>
<evidence type="ECO:0000313" key="9">
    <source>
        <dbReference type="EMBL" id="KAE8421055.1"/>
    </source>
</evidence>
<comment type="similarity">
    <text evidence="2">Belongs to the major facilitator superfamily. TCR/Tet family.</text>
</comment>
<dbReference type="Proteomes" id="UP000325395">
    <property type="component" value="Unassembled WGS sequence"/>
</dbReference>
<feature type="region of interest" description="Disordered" evidence="6">
    <location>
        <begin position="1"/>
        <end position="54"/>
    </location>
</feature>
<keyword evidence="10" id="KW-1185">Reference proteome</keyword>
<dbReference type="Gene3D" id="1.20.1250.20">
    <property type="entry name" value="MFS general substrate transporter like domains"/>
    <property type="match status" value="1"/>
</dbReference>
<feature type="transmembrane region" description="Helical" evidence="7">
    <location>
        <begin position="62"/>
        <end position="82"/>
    </location>
</feature>
<sequence>MESQRLISSESLDIPRPEGIDQDEEDFHTGRYSDLEHPSSQGQDVPQDGDEDENDDVTNAKVVLVVAALTATSFLVMLDMSILPTAIPQITTEFHSLGDIGWFGSAYLLASSTMQPLTGKLYLRFGLKASQQLQYTFLTFLTVFELGSLLCGIAPSSKLFILARAVAGLGASGLLNGALSIIAAIAPMHKRPALIGFMLLIGQLGMVGGPVLGGLLMKYAGWRWCFYINLPIGAVSAIILSSLYIPDGFIRSTAKTKLAVFFSLDPIGFVLFTAFTVTLFMTLQWGGSIYEWMSPVIIGLLGASILLFTLFAGWERFVVGENAMFPYSMLRKRVVWASCLTIFLLQGCALIYLYYLPMYFQSVKGTSPLSSGVYNSPGIGSQMLLAAVSGVLVGRMGYYLPWVLASGMLGLVGSVLMSTLTPETSPAAWISYQVIAGIGRGCGTTMPMVATQNILSPEQIPLGMSLVAFCQSFGGSMFLMFAQAIFSYSLVDGLKRFAPTVDIPTVIDAGAAGLRDVVQPGELPGVIKAYNLSFTREFYLAAVAYIAMIFSAWGMGWYSVKKQKGGSRD</sequence>
<dbReference type="EMBL" id="ML735704">
    <property type="protein sequence ID" value="KAE8421055.1"/>
    <property type="molecule type" value="Genomic_DNA"/>
</dbReference>
<feature type="transmembrane region" description="Helical" evidence="7">
    <location>
        <begin position="102"/>
        <end position="123"/>
    </location>
</feature>
<feature type="transmembrane region" description="Helical" evidence="7">
    <location>
        <begin position="374"/>
        <end position="392"/>
    </location>
</feature>
<protein>
    <submittedName>
        <fullName evidence="9">Major facilitator superfamily domain-containing protein</fullName>
    </submittedName>
</protein>
<dbReference type="InterPro" id="IPR011701">
    <property type="entry name" value="MFS"/>
</dbReference>
<gene>
    <name evidence="9" type="ORF">BDV36DRAFT_292729</name>
</gene>
<evidence type="ECO:0000256" key="1">
    <source>
        <dbReference type="ARBA" id="ARBA00004141"/>
    </source>
</evidence>
<evidence type="ECO:0000256" key="4">
    <source>
        <dbReference type="ARBA" id="ARBA00022989"/>
    </source>
</evidence>
<dbReference type="InterPro" id="IPR036259">
    <property type="entry name" value="MFS_trans_sf"/>
</dbReference>
<feature type="transmembrane region" description="Helical" evidence="7">
    <location>
        <begin position="334"/>
        <end position="354"/>
    </location>
</feature>
<feature type="transmembrane region" description="Helical" evidence="7">
    <location>
        <begin position="292"/>
        <end position="314"/>
    </location>
</feature>
<organism evidence="9 10">
    <name type="scientific">Aspergillus pseudocaelatus</name>
    <dbReference type="NCBI Taxonomy" id="1825620"/>
    <lineage>
        <taxon>Eukaryota</taxon>
        <taxon>Fungi</taxon>
        <taxon>Dikarya</taxon>
        <taxon>Ascomycota</taxon>
        <taxon>Pezizomycotina</taxon>
        <taxon>Eurotiomycetes</taxon>
        <taxon>Eurotiomycetidae</taxon>
        <taxon>Eurotiales</taxon>
        <taxon>Aspergillaceae</taxon>
        <taxon>Aspergillus</taxon>
        <taxon>Aspergillus subgen. Circumdati</taxon>
    </lineage>
</organism>
<evidence type="ECO:0000256" key="7">
    <source>
        <dbReference type="SAM" id="Phobius"/>
    </source>
</evidence>
<feature type="transmembrane region" description="Helical" evidence="7">
    <location>
        <begin position="135"/>
        <end position="155"/>
    </location>
</feature>
<dbReference type="PANTHER" id="PTHR23501:SF193">
    <property type="entry name" value="MULTIDRUG TRANSPORTER, PUTATIVE (AFU_ORTHOLOGUE AFUA_8G00940)-RELATED"/>
    <property type="match status" value="1"/>
</dbReference>
<dbReference type="PROSITE" id="PS50850">
    <property type="entry name" value="MFS"/>
    <property type="match status" value="1"/>
</dbReference>
<evidence type="ECO:0000259" key="8">
    <source>
        <dbReference type="PROSITE" id="PS50850"/>
    </source>
</evidence>
<feature type="compositionally biased region" description="Basic and acidic residues" evidence="6">
    <location>
        <begin position="27"/>
        <end position="37"/>
    </location>
</feature>
<feature type="compositionally biased region" description="Polar residues" evidence="6">
    <location>
        <begin position="1"/>
        <end position="11"/>
    </location>
</feature>
<proteinExistence type="inferred from homology"/>
<feature type="transmembrane region" description="Helical" evidence="7">
    <location>
        <begin position="193"/>
        <end position="220"/>
    </location>
</feature>
<name>A0ABQ6WVL4_9EURO</name>
<keyword evidence="4 7" id="KW-1133">Transmembrane helix</keyword>
<evidence type="ECO:0000256" key="6">
    <source>
        <dbReference type="SAM" id="MobiDB-lite"/>
    </source>
</evidence>
<dbReference type="Gene3D" id="1.20.1720.10">
    <property type="entry name" value="Multidrug resistance protein D"/>
    <property type="match status" value="1"/>
</dbReference>
<accession>A0ABQ6WVL4</accession>
<feature type="transmembrane region" description="Helical" evidence="7">
    <location>
        <begin position="399"/>
        <end position="417"/>
    </location>
</feature>
<feature type="transmembrane region" description="Helical" evidence="7">
    <location>
        <begin position="258"/>
        <end position="280"/>
    </location>
</feature>
<evidence type="ECO:0000256" key="5">
    <source>
        <dbReference type="ARBA" id="ARBA00023136"/>
    </source>
</evidence>
<dbReference type="CDD" id="cd17502">
    <property type="entry name" value="MFS_Azr1_MDR_like"/>
    <property type="match status" value="1"/>
</dbReference>
<feature type="transmembrane region" description="Helical" evidence="7">
    <location>
        <begin position="462"/>
        <end position="486"/>
    </location>
</feature>
<feature type="transmembrane region" description="Helical" evidence="7">
    <location>
        <begin position="538"/>
        <end position="560"/>
    </location>
</feature>
<feature type="transmembrane region" description="Helical" evidence="7">
    <location>
        <begin position="161"/>
        <end position="186"/>
    </location>
</feature>
<dbReference type="PANTHER" id="PTHR23501">
    <property type="entry name" value="MAJOR FACILITATOR SUPERFAMILY"/>
    <property type="match status" value="1"/>
</dbReference>
<evidence type="ECO:0000256" key="3">
    <source>
        <dbReference type="ARBA" id="ARBA00022692"/>
    </source>
</evidence>
<feature type="domain" description="Major facilitator superfamily (MFS) profile" evidence="8">
    <location>
        <begin position="65"/>
        <end position="559"/>
    </location>
</feature>
<keyword evidence="5 7" id="KW-0472">Membrane</keyword>
<feature type="transmembrane region" description="Helical" evidence="7">
    <location>
        <begin position="226"/>
        <end position="246"/>
    </location>
</feature>
<evidence type="ECO:0000313" key="10">
    <source>
        <dbReference type="Proteomes" id="UP000325395"/>
    </source>
</evidence>
<reference evidence="9 10" key="1">
    <citation type="submission" date="2019-04" db="EMBL/GenBank/DDBJ databases">
        <authorList>
            <consortium name="DOE Joint Genome Institute"/>
            <person name="Mondo S."/>
            <person name="Kjaerbolling I."/>
            <person name="Vesth T."/>
            <person name="Frisvad J.C."/>
            <person name="Nybo J.L."/>
            <person name="Theobald S."/>
            <person name="Kildgaard S."/>
            <person name="Isbrandt T."/>
            <person name="Kuo A."/>
            <person name="Sato A."/>
            <person name="Lyhne E.K."/>
            <person name="Kogle M.E."/>
            <person name="Wiebenga A."/>
            <person name="Kun R.S."/>
            <person name="Lubbers R.J."/>
            <person name="Makela M.R."/>
            <person name="Barry K."/>
            <person name="Chovatia M."/>
            <person name="Clum A."/>
            <person name="Daum C."/>
            <person name="Haridas S."/>
            <person name="He G."/>
            <person name="LaButti K."/>
            <person name="Lipzen A."/>
            <person name="Riley R."/>
            <person name="Salamov A."/>
            <person name="Simmons B.A."/>
            <person name="Magnuson J.K."/>
            <person name="Henrissat B."/>
            <person name="Mortensen U.H."/>
            <person name="Larsen T.O."/>
            <person name="Devries R.P."/>
            <person name="Grigoriev I.V."/>
            <person name="Machida M."/>
            <person name="Baker S.E."/>
            <person name="Andersen M.R."/>
            <person name="Cantor M.N."/>
            <person name="Hua S.X."/>
        </authorList>
    </citation>
    <scope>NUCLEOTIDE SEQUENCE [LARGE SCALE GENOMIC DNA]</scope>
    <source>
        <strain evidence="9 10">CBS 117616</strain>
    </source>
</reference>
<comment type="subcellular location">
    <subcellularLocation>
        <location evidence="1">Membrane</location>
        <topology evidence="1">Multi-pass membrane protein</topology>
    </subcellularLocation>
</comment>